<protein>
    <recommendedName>
        <fullName evidence="1">Beta-lactamase-related domain-containing protein</fullName>
    </recommendedName>
</protein>
<dbReference type="EMBL" id="KL197728">
    <property type="protein sequence ID" value="KDQ54629.1"/>
    <property type="molecule type" value="Genomic_DNA"/>
</dbReference>
<accession>A0A067PIK7</accession>
<dbReference type="Proteomes" id="UP000027265">
    <property type="component" value="Unassembled WGS sequence"/>
</dbReference>
<dbReference type="SUPFAM" id="SSF56601">
    <property type="entry name" value="beta-lactamase/transpeptidase-like"/>
    <property type="match status" value="1"/>
</dbReference>
<dbReference type="InterPro" id="IPR001466">
    <property type="entry name" value="Beta-lactam-related"/>
</dbReference>
<dbReference type="PANTHER" id="PTHR43283">
    <property type="entry name" value="BETA-LACTAMASE-RELATED"/>
    <property type="match status" value="1"/>
</dbReference>
<dbReference type="AlphaFoldDB" id="A0A067PIK7"/>
<dbReference type="InParanoid" id="A0A067PIK7"/>
<name>A0A067PIK7_9AGAM</name>
<keyword evidence="3" id="KW-1185">Reference proteome</keyword>
<proteinExistence type="predicted"/>
<dbReference type="InterPro" id="IPR050789">
    <property type="entry name" value="Diverse_Enzym_Activities"/>
</dbReference>
<sequence>MALPQEKPASDAHQVVFQDFLNDAVARKVGPGFQCTIFNESSILFNGVAGFSTLPSPAAHTSGVPWKTSTVAWLASCTKLCVSLIALHIITHNPSNTGFMFADLDDADKLAEVLPELRPGSGYLTSKILEGFGDVQVDGKREMKLKDTEGRVTLRHLLTHTAGMSYTWANSLLRELIVPSDGSVPNKAFPRMAGDIFDFDLPLVGEPGLTWSYGHASDWLGLFAVRSTNKNLRQLFHQIISQPLSIPPSEADFFFSSKSPATHASMYVRSRSSPTGFQEVPFALWTPENGGDPPPGKAYYAGGGLYGSSEAYATILQAVIRRDTRILSREVWAETIRDDLQDREIPVRIPRPAWVSQVPSVSRSVMEFAESTAVDGGASVNLLQCCLATAPTKSGRPAGSFGWAGLANTYYFVDPVNNIGAILTAQLLPFFDERVVETRDTLEALVYQTLNIP</sequence>
<dbReference type="InterPro" id="IPR012338">
    <property type="entry name" value="Beta-lactam/transpept-like"/>
</dbReference>
<evidence type="ECO:0000259" key="1">
    <source>
        <dbReference type="Pfam" id="PF00144"/>
    </source>
</evidence>
<reference evidence="3" key="1">
    <citation type="journal article" date="2014" name="Proc. Natl. Acad. Sci. U.S.A.">
        <title>Extensive sampling of basidiomycete genomes demonstrates inadequacy of the white-rot/brown-rot paradigm for wood decay fungi.</title>
        <authorList>
            <person name="Riley R."/>
            <person name="Salamov A.A."/>
            <person name="Brown D.W."/>
            <person name="Nagy L.G."/>
            <person name="Floudas D."/>
            <person name="Held B.W."/>
            <person name="Levasseur A."/>
            <person name="Lombard V."/>
            <person name="Morin E."/>
            <person name="Otillar R."/>
            <person name="Lindquist E.A."/>
            <person name="Sun H."/>
            <person name="LaButti K.M."/>
            <person name="Schmutz J."/>
            <person name="Jabbour D."/>
            <person name="Luo H."/>
            <person name="Baker S.E."/>
            <person name="Pisabarro A.G."/>
            <person name="Walton J.D."/>
            <person name="Blanchette R.A."/>
            <person name="Henrissat B."/>
            <person name="Martin F."/>
            <person name="Cullen D."/>
            <person name="Hibbett D.S."/>
            <person name="Grigoriev I.V."/>
        </authorList>
    </citation>
    <scope>NUCLEOTIDE SEQUENCE [LARGE SCALE GENOMIC DNA]</scope>
    <source>
        <strain evidence="3">MUCL 33604</strain>
    </source>
</reference>
<dbReference type="Pfam" id="PF00144">
    <property type="entry name" value="Beta-lactamase"/>
    <property type="match status" value="1"/>
</dbReference>
<dbReference type="OrthoDB" id="428260at2759"/>
<feature type="domain" description="Beta-lactamase-related" evidence="1">
    <location>
        <begin position="25"/>
        <end position="439"/>
    </location>
</feature>
<dbReference type="STRING" id="933084.A0A067PIK7"/>
<dbReference type="HOGENOM" id="CLU_020027_11_1_1"/>
<dbReference type="PANTHER" id="PTHR43283:SF3">
    <property type="entry name" value="BETA-LACTAMASE FAMILY PROTEIN (AFU_ORTHOLOGUE AFUA_5G07500)"/>
    <property type="match status" value="1"/>
</dbReference>
<evidence type="ECO:0000313" key="2">
    <source>
        <dbReference type="EMBL" id="KDQ54629.1"/>
    </source>
</evidence>
<evidence type="ECO:0000313" key="3">
    <source>
        <dbReference type="Proteomes" id="UP000027265"/>
    </source>
</evidence>
<dbReference type="Gene3D" id="3.40.710.10">
    <property type="entry name" value="DD-peptidase/beta-lactamase superfamily"/>
    <property type="match status" value="1"/>
</dbReference>
<organism evidence="2 3">
    <name type="scientific">Jaapia argillacea MUCL 33604</name>
    <dbReference type="NCBI Taxonomy" id="933084"/>
    <lineage>
        <taxon>Eukaryota</taxon>
        <taxon>Fungi</taxon>
        <taxon>Dikarya</taxon>
        <taxon>Basidiomycota</taxon>
        <taxon>Agaricomycotina</taxon>
        <taxon>Agaricomycetes</taxon>
        <taxon>Agaricomycetidae</taxon>
        <taxon>Jaapiales</taxon>
        <taxon>Jaapiaceae</taxon>
        <taxon>Jaapia</taxon>
    </lineage>
</organism>
<gene>
    <name evidence="2" type="ORF">JAAARDRAFT_60596</name>
</gene>